<dbReference type="EMBL" id="VXIV02003148">
    <property type="protein sequence ID" value="KAF6020736.1"/>
    <property type="molecule type" value="Genomic_DNA"/>
</dbReference>
<gene>
    <name evidence="2" type="ORF">EB796_020986</name>
</gene>
<organism evidence="2 3">
    <name type="scientific">Bugula neritina</name>
    <name type="common">Brown bryozoan</name>
    <name type="synonym">Sertularia neritina</name>
    <dbReference type="NCBI Taxonomy" id="10212"/>
    <lineage>
        <taxon>Eukaryota</taxon>
        <taxon>Metazoa</taxon>
        <taxon>Spiralia</taxon>
        <taxon>Lophotrochozoa</taxon>
        <taxon>Bryozoa</taxon>
        <taxon>Gymnolaemata</taxon>
        <taxon>Cheilostomatida</taxon>
        <taxon>Flustrina</taxon>
        <taxon>Buguloidea</taxon>
        <taxon>Bugulidae</taxon>
        <taxon>Bugula</taxon>
    </lineage>
</organism>
<dbReference type="AlphaFoldDB" id="A0A7J7J503"/>
<evidence type="ECO:0000313" key="2">
    <source>
        <dbReference type="EMBL" id="KAF6020736.1"/>
    </source>
</evidence>
<name>A0A7J7J503_BUGNE</name>
<dbReference type="Proteomes" id="UP000593567">
    <property type="component" value="Unassembled WGS sequence"/>
</dbReference>
<feature type="transmembrane region" description="Helical" evidence="1">
    <location>
        <begin position="45"/>
        <end position="71"/>
    </location>
</feature>
<evidence type="ECO:0000313" key="3">
    <source>
        <dbReference type="Proteomes" id="UP000593567"/>
    </source>
</evidence>
<comment type="caution">
    <text evidence="2">The sequence shown here is derived from an EMBL/GenBank/DDBJ whole genome shotgun (WGS) entry which is preliminary data.</text>
</comment>
<accession>A0A7J7J503</accession>
<keyword evidence="1" id="KW-1133">Transmembrane helix</keyword>
<keyword evidence="1" id="KW-0812">Transmembrane</keyword>
<proteinExistence type="predicted"/>
<sequence>MENLVLTYILYISLQLKDASANSSHVQITKVLTTGVPVEPETVPSIVMTIALIAGCVIFGMIVAKITDLIYDRHVRKFMRSKKETSDQALKMLKARAAIMR</sequence>
<keyword evidence="3" id="KW-1185">Reference proteome</keyword>
<reference evidence="2" key="1">
    <citation type="submission" date="2020-06" db="EMBL/GenBank/DDBJ databases">
        <title>Draft genome of Bugula neritina, a colonial animal packing powerful symbionts and potential medicines.</title>
        <authorList>
            <person name="Rayko M."/>
        </authorList>
    </citation>
    <scope>NUCLEOTIDE SEQUENCE [LARGE SCALE GENOMIC DNA]</scope>
    <source>
        <strain evidence="2">Kwan_BN1</strain>
    </source>
</reference>
<evidence type="ECO:0000256" key="1">
    <source>
        <dbReference type="SAM" id="Phobius"/>
    </source>
</evidence>
<keyword evidence="1" id="KW-0472">Membrane</keyword>
<protein>
    <submittedName>
        <fullName evidence="2">Uncharacterized protein</fullName>
    </submittedName>
</protein>